<dbReference type="EMBL" id="QKZV01000006">
    <property type="protein sequence ID" value="PZX61764.1"/>
    <property type="molecule type" value="Genomic_DNA"/>
</dbReference>
<name>A0A2W7RN16_9BACT</name>
<keyword evidence="2" id="KW-1185">Reference proteome</keyword>
<accession>A0A2W7RN16</accession>
<evidence type="ECO:0000313" key="1">
    <source>
        <dbReference type="EMBL" id="PZX61764.1"/>
    </source>
</evidence>
<dbReference type="RefSeq" id="WP_111295715.1">
    <property type="nucleotide sequence ID" value="NZ_QKZV01000006.1"/>
</dbReference>
<organism evidence="1 2">
    <name type="scientific">Hydrotalea sandarakina</name>
    <dbReference type="NCBI Taxonomy" id="1004304"/>
    <lineage>
        <taxon>Bacteria</taxon>
        <taxon>Pseudomonadati</taxon>
        <taxon>Bacteroidota</taxon>
        <taxon>Chitinophagia</taxon>
        <taxon>Chitinophagales</taxon>
        <taxon>Chitinophagaceae</taxon>
        <taxon>Hydrotalea</taxon>
    </lineage>
</organism>
<dbReference type="Proteomes" id="UP000249720">
    <property type="component" value="Unassembled WGS sequence"/>
</dbReference>
<comment type="caution">
    <text evidence="1">The sequence shown here is derived from an EMBL/GenBank/DDBJ whole genome shotgun (WGS) entry which is preliminary data.</text>
</comment>
<proteinExistence type="predicted"/>
<evidence type="ECO:0000313" key="2">
    <source>
        <dbReference type="Proteomes" id="UP000249720"/>
    </source>
</evidence>
<protein>
    <submittedName>
        <fullName evidence="1">Uncharacterized protein</fullName>
    </submittedName>
</protein>
<sequence length="170" mass="19732">MKNQKFYSILFTIVMWLSLLTTKLYAQNSALPLKNSINWNTFSKIIKSKIVTEISKLYRQEKGVSANITLIDFEQDFSKVTEGMVYSDFKVLFTLYNVESGHMMKAVNGKSYLAKITCSEKFNAQELKAYILSHSGTNDTDLYSDICPWRHFKSYRVSFIVDEPIKEIEF</sequence>
<gene>
    <name evidence="1" type="ORF">LX80_01923</name>
</gene>
<dbReference type="AlphaFoldDB" id="A0A2W7RN16"/>
<reference evidence="1 2" key="1">
    <citation type="submission" date="2018-06" db="EMBL/GenBank/DDBJ databases">
        <title>Genomic Encyclopedia of Archaeal and Bacterial Type Strains, Phase II (KMG-II): from individual species to whole genera.</title>
        <authorList>
            <person name="Goeker M."/>
        </authorList>
    </citation>
    <scope>NUCLEOTIDE SEQUENCE [LARGE SCALE GENOMIC DNA]</scope>
    <source>
        <strain evidence="1 2">DSM 23241</strain>
    </source>
</reference>